<feature type="compositionally biased region" description="Polar residues" evidence="1">
    <location>
        <begin position="674"/>
        <end position="701"/>
    </location>
</feature>
<keyword evidence="4" id="KW-1185">Reference proteome</keyword>
<feature type="compositionally biased region" description="Polar residues" evidence="1">
    <location>
        <begin position="382"/>
        <end position="399"/>
    </location>
</feature>
<dbReference type="GeneID" id="54567437"/>
<feature type="transmembrane region" description="Helical" evidence="2">
    <location>
        <begin position="940"/>
        <end position="959"/>
    </location>
</feature>
<dbReference type="OrthoDB" id="4153178at2759"/>
<keyword evidence="2" id="KW-0472">Membrane</keyword>
<dbReference type="RefSeq" id="XP_033661969.1">
    <property type="nucleotide sequence ID" value="XM_033814165.1"/>
</dbReference>
<organism evidence="3 4">
    <name type="scientific">Zasmidium cellare ATCC 36951</name>
    <dbReference type="NCBI Taxonomy" id="1080233"/>
    <lineage>
        <taxon>Eukaryota</taxon>
        <taxon>Fungi</taxon>
        <taxon>Dikarya</taxon>
        <taxon>Ascomycota</taxon>
        <taxon>Pezizomycotina</taxon>
        <taxon>Dothideomycetes</taxon>
        <taxon>Dothideomycetidae</taxon>
        <taxon>Mycosphaerellales</taxon>
        <taxon>Mycosphaerellaceae</taxon>
        <taxon>Zasmidium</taxon>
    </lineage>
</organism>
<feature type="compositionally biased region" description="Low complexity" evidence="1">
    <location>
        <begin position="97"/>
        <end position="115"/>
    </location>
</feature>
<sequence length="961" mass="104870">MSSPGFFASQRPIASPRDQRPNTTRRKALHQRSKSQQNEQQQQQLSQVPEHPTVRLVNPSPSPPSTTSSQQSRSDGDESKENWQQNHGGAPPRLPQSALVKRASVSSSSISAASRDYGVSETPTPANEAQRVDNASNITLLPNNSQHELSRRTWHRLSTSSAYSQASTLHESEIASSKKSGKSQRFSSLSQISTLRNTPTPTEQENRERAAAGEVAARSGSGSALALQTLQETSPERPQRLSTIRPVPASDTSTSSPIEPGPGSLSADDSPTRPRTAPSSDLEQPSTTPRHRTYSTGSIPSPPSSLNTRDINTTPASHLPQDRPESQAISEATFPPPSSPNFIAYTPDSVRPISRGDPIRSPTSIDSINSRLQFRSVGRPQTADSLATKSSWASTSSNDPLPPLHIPKKRLRHKAASESLSTQASTQAGSSHAVESMAEEEIDTLPYPKRPFSSHLSTIASESEQSRTASQHLSHFSLGSGVLTGDEASSLPLSPVGHRRTGSAPAESIGSNLGSPGTRGTSSSEFQDDAGDMTLGIYREQSAVPQPLFRAKGAPNLLDTTKKYDGPLPPIPPIPKSRESDEDFDTLSALQAPGLKQKRSGYSLRQRSNSTPSHSRQQSQVSYVESERFSQGSSLFPTWARNFYSGSHGLKSKVSLGSLSTASQRPPMHRRNDSSWTERSITSRLGTGYSNVESSSPTSSHFLPAIFRPRTRKRQNSQRDSRSSKVRKSGRSKPSHESRRDSMAIFQDPLPQSQEPLAGGSNGEEVLPSGQPRWGKLKGSETSSPEGGHRLPRKYSKQRLWDTMEFPRPMTKDRLSDFHLQPDGQTPRLAPSKRTSQNRLSVWQAPSFVSSLDTLITSRCNRQILLFALGFVCPLMWMLGALLPLPKRPMSPVELEKGLADSQDDVAAAMMKHEAGDAERRWKEEKTFLKARWWRMLNRVMSVVGLLVIGAIIALVVVATT</sequence>
<feature type="compositionally biased region" description="Polar residues" evidence="1">
    <location>
        <begin position="277"/>
        <end position="316"/>
    </location>
</feature>
<reference evidence="3" key="1">
    <citation type="journal article" date="2020" name="Stud. Mycol.">
        <title>101 Dothideomycetes genomes: a test case for predicting lifestyles and emergence of pathogens.</title>
        <authorList>
            <person name="Haridas S."/>
            <person name="Albert R."/>
            <person name="Binder M."/>
            <person name="Bloem J."/>
            <person name="Labutti K."/>
            <person name="Salamov A."/>
            <person name="Andreopoulos B."/>
            <person name="Baker S."/>
            <person name="Barry K."/>
            <person name="Bills G."/>
            <person name="Bluhm B."/>
            <person name="Cannon C."/>
            <person name="Castanera R."/>
            <person name="Culley D."/>
            <person name="Daum C."/>
            <person name="Ezra D."/>
            <person name="Gonzalez J."/>
            <person name="Henrissat B."/>
            <person name="Kuo A."/>
            <person name="Liang C."/>
            <person name="Lipzen A."/>
            <person name="Lutzoni F."/>
            <person name="Magnuson J."/>
            <person name="Mondo S."/>
            <person name="Nolan M."/>
            <person name="Ohm R."/>
            <person name="Pangilinan J."/>
            <person name="Park H.-J."/>
            <person name="Ramirez L."/>
            <person name="Alfaro M."/>
            <person name="Sun H."/>
            <person name="Tritt A."/>
            <person name="Yoshinaga Y."/>
            <person name="Zwiers L.-H."/>
            <person name="Turgeon B."/>
            <person name="Goodwin S."/>
            <person name="Spatafora J."/>
            <person name="Crous P."/>
            <person name="Grigoriev I."/>
        </authorList>
    </citation>
    <scope>NUCLEOTIDE SEQUENCE</scope>
    <source>
        <strain evidence="3">ATCC 36951</strain>
    </source>
</reference>
<feature type="compositionally biased region" description="Basic residues" evidence="1">
    <location>
        <begin position="23"/>
        <end position="33"/>
    </location>
</feature>
<accession>A0A6A6C4H0</accession>
<dbReference type="Proteomes" id="UP000799537">
    <property type="component" value="Unassembled WGS sequence"/>
</dbReference>
<name>A0A6A6C4H0_ZASCE</name>
<evidence type="ECO:0000256" key="2">
    <source>
        <dbReference type="SAM" id="Phobius"/>
    </source>
</evidence>
<feature type="compositionally biased region" description="Polar residues" evidence="1">
    <location>
        <begin position="603"/>
        <end position="630"/>
    </location>
</feature>
<feature type="compositionally biased region" description="Polar residues" evidence="1">
    <location>
        <begin position="361"/>
        <end position="373"/>
    </location>
</feature>
<gene>
    <name evidence="3" type="ORF">M409DRAFT_59355</name>
</gene>
<feature type="compositionally biased region" description="Polar residues" evidence="1">
    <location>
        <begin position="121"/>
        <end position="147"/>
    </location>
</feature>
<proteinExistence type="predicted"/>
<feature type="compositionally biased region" description="Basic residues" evidence="1">
    <location>
        <begin position="724"/>
        <end position="733"/>
    </location>
</feature>
<feature type="region of interest" description="Disordered" evidence="1">
    <location>
        <begin position="655"/>
        <end position="796"/>
    </location>
</feature>
<evidence type="ECO:0000313" key="3">
    <source>
        <dbReference type="EMBL" id="KAF2161080.1"/>
    </source>
</evidence>
<evidence type="ECO:0000313" key="4">
    <source>
        <dbReference type="Proteomes" id="UP000799537"/>
    </source>
</evidence>
<keyword evidence="2" id="KW-1133">Transmembrane helix</keyword>
<keyword evidence="2" id="KW-0812">Transmembrane</keyword>
<evidence type="ECO:0008006" key="5">
    <source>
        <dbReference type="Google" id="ProtNLM"/>
    </source>
</evidence>
<feature type="transmembrane region" description="Helical" evidence="2">
    <location>
        <begin position="864"/>
        <end position="885"/>
    </location>
</feature>
<feature type="compositionally biased region" description="Low complexity" evidence="1">
    <location>
        <begin position="34"/>
        <end position="47"/>
    </location>
</feature>
<protein>
    <recommendedName>
        <fullName evidence="5">Serine-rich protein</fullName>
    </recommendedName>
</protein>
<dbReference type="EMBL" id="ML993621">
    <property type="protein sequence ID" value="KAF2161080.1"/>
    <property type="molecule type" value="Genomic_DNA"/>
</dbReference>
<feature type="compositionally biased region" description="Polar residues" evidence="1">
    <location>
        <begin position="454"/>
        <end position="474"/>
    </location>
</feature>
<feature type="region of interest" description="Disordered" evidence="1">
    <location>
        <begin position="814"/>
        <end position="837"/>
    </location>
</feature>
<feature type="compositionally biased region" description="Low complexity" evidence="1">
    <location>
        <begin position="212"/>
        <end position="227"/>
    </location>
</feature>
<evidence type="ECO:0000256" key="1">
    <source>
        <dbReference type="SAM" id="MobiDB-lite"/>
    </source>
</evidence>
<feature type="compositionally biased region" description="Polar residues" evidence="1">
    <location>
        <begin position="418"/>
        <end position="430"/>
    </location>
</feature>
<feature type="compositionally biased region" description="Polar residues" evidence="1">
    <location>
        <begin position="156"/>
        <end position="203"/>
    </location>
</feature>
<dbReference type="AlphaFoldDB" id="A0A6A6C4H0"/>
<feature type="compositionally biased region" description="Polar residues" evidence="1">
    <location>
        <begin position="509"/>
        <end position="525"/>
    </location>
</feature>
<feature type="region of interest" description="Disordered" evidence="1">
    <location>
        <begin position="1"/>
        <end position="630"/>
    </location>
</feature>